<keyword evidence="2" id="KW-1185">Reference proteome</keyword>
<dbReference type="RefSeq" id="WP_163905627.1">
    <property type="nucleotide sequence ID" value="NZ_AP022599.1"/>
</dbReference>
<accession>A0A7I7UTD0</accession>
<sequence length="80" mass="9054">MTVSTLDLTPHKAGCVCTRCCDNDTIRDDNTSRAQRDRHEHGVALGVVTGTQRVTDCPHDYRRGMCWYCGDDEPRKDRNA</sequence>
<gene>
    <name evidence="1" type="ORF">MPUL_53680</name>
</gene>
<dbReference type="AlphaFoldDB" id="A0A7I7UTD0"/>
<evidence type="ECO:0000313" key="1">
    <source>
        <dbReference type="EMBL" id="BBY84210.1"/>
    </source>
</evidence>
<dbReference type="EMBL" id="AP022599">
    <property type="protein sequence ID" value="BBY84210.1"/>
    <property type="molecule type" value="Genomic_DNA"/>
</dbReference>
<organism evidence="1 2">
    <name type="scientific">Mycolicibacterium pulveris</name>
    <name type="common">Mycobacterium pulveris</name>
    <dbReference type="NCBI Taxonomy" id="36813"/>
    <lineage>
        <taxon>Bacteria</taxon>
        <taxon>Bacillati</taxon>
        <taxon>Actinomycetota</taxon>
        <taxon>Actinomycetes</taxon>
        <taxon>Mycobacteriales</taxon>
        <taxon>Mycobacteriaceae</taxon>
        <taxon>Mycolicibacterium</taxon>
    </lineage>
</organism>
<evidence type="ECO:0000313" key="2">
    <source>
        <dbReference type="Proteomes" id="UP000467252"/>
    </source>
</evidence>
<name>A0A7I7UTD0_MYCPV</name>
<reference evidence="1 2" key="1">
    <citation type="journal article" date="2019" name="Emerg. Microbes Infect.">
        <title>Comprehensive subspecies identification of 175 nontuberculous mycobacteria species based on 7547 genomic profiles.</title>
        <authorList>
            <person name="Matsumoto Y."/>
            <person name="Kinjo T."/>
            <person name="Motooka D."/>
            <person name="Nabeya D."/>
            <person name="Jung N."/>
            <person name="Uechi K."/>
            <person name="Horii T."/>
            <person name="Iida T."/>
            <person name="Fujita J."/>
            <person name="Nakamura S."/>
        </authorList>
    </citation>
    <scope>NUCLEOTIDE SEQUENCE [LARGE SCALE GENOMIC DNA]</scope>
    <source>
        <strain evidence="1 2">JCM 6370</strain>
    </source>
</reference>
<proteinExistence type="predicted"/>
<dbReference type="Proteomes" id="UP000467252">
    <property type="component" value="Chromosome"/>
</dbReference>
<protein>
    <submittedName>
        <fullName evidence="1">Uncharacterized protein</fullName>
    </submittedName>
</protein>